<organism evidence="1 2">
    <name type="scientific">Olea europaea subsp. europaea</name>
    <dbReference type="NCBI Taxonomy" id="158383"/>
    <lineage>
        <taxon>Eukaryota</taxon>
        <taxon>Viridiplantae</taxon>
        <taxon>Streptophyta</taxon>
        <taxon>Embryophyta</taxon>
        <taxon>Tracheophyta</taxon>
        <taxon>Spermatophyta</taxon>
        <taxon>Magnoliopsida</taxon>
        <taxon>eudicotyledons</taxon>
        <taxon>Gunneridae</taxon>
        <taxon>Pentapetalae</taxon>
        <taxon>asterids</taxon>
        <taxon>lamiids</taxon>
        <taxon>Lamiales</taxon>
        <taxon>Oleaceae</taxon>
        <taxon>Oleeae</taxon>
        <taxon>Olea</taxon>
    </lineage>
</organism>
<dbReference type="AlphaFoldDB" id="A0A8S0QHQ6"/>
<name>A0A8S0QHQ6_OLEEU</name>
<gene>
    <name evidence="1" type="ORF">OLEA9_A012083</name>
</gene>
<dbReference type="EMBL" id="CACTIH010001831">
    <property type="protein sequence ID" value="CAA2964908.1"/>
    <property type="molecule type" value="Genomic_DNA"/>
</dbReference>
<keyword evidence="2" id="KW-1185">Reference proteome</keyword>
<accession>A0A8S0QHQ6</accession>
<evidence type="ECO:0000313" key="2">
    <source>
        <dbReference type="Proteomes" id="UP000594638"/>
    </source>
</evidence>
<sequence length="80" mass="8860">MELRLEIRPTSKSDVRCFQFSRTRPCRGRSWLLATGGALRSTSIDATAAGGDCLYSNSISHMPPLPMMLELRRYAVASTP</sequence>
<dbReference type="Proteomes" id="UP000594638">
    <property type="component" value="Unassembled WGS sequence"/>
</dbReference>
<protein>
    <submittedName>
        <fullName evidence="1">Uncharacterized protein</fullName>
    </submittedName>
</protein>
<proteinExistence type="predicted"/>
<comment type="caution">
    <text evidence="1">The sequence shown here is derived from an EMBL/GenBank/DDBJ whole genome shotgun (WGS) entry which is preliminary data.</text>
</comment>
<evidence type="ECO:0000313" key="1">
    <source>
        <dbReference type="EMBL" id="CAA2964908.1"/>
    </source>
</evidence>
<reference evidence="1 2" key="1">
    <citation type="submission" date="2019-12" db="EMBL/GenBank/DDBJ databases">
        <authorList>
            <person name="Alioto T."/>
            <person name="Alioto T."/>
            <person name="Gomez Garrido J."/>
        </authorList>
    </citation>
    <scope>NUCLEOTIDE SEQUENCE [LARGE SCALE GENOMIC DNA]</scope>
</reference>
<dbReference type="Gramene" id="OE9A012083T1">
    <property type="protein sequence ID" value="OE9A012083C1"/>
    <property type="gene ID" value="OE9A012083"/>
</dbReference>